<dbReference type="EMBL" id="VOXD01000016">
    <property type="protein sequence ID" value="TXF89191.1"/>
    <property type="molecule type" value="Genomic_DNA"/>
</dbReference>
<dbReference type="GO" id="GO:0090071">
    <property type="term" value="P:negative regulation of ribosome biogenesis"/>
    <property type="evidence" value="ECO:0007669"/>
    <property type="project" value="UniProtKB-UniRule"/>
</dbReference>
<dbReference type="GO" id="GO:0042256">
    <property type="term" value="P:cytosolic ribosome assembly"/>
    <property type="evidence" value="ECO:0007669"/>
    <property type="project" value="UniProtKB-UniRule"/>
</dbReference>
<dbReference type="Proteomes" id="UP000321907">
    <property type="component" value="Unassembled WGS sequence"/>
</dbReference>
<comment type="similarity">
    <text evidence="1 2">Belongs to the Iojap/RsfS family.</text>
</comment>
<organism evidence="3 4">
    <name type="scientific">Neolewinella aurantiaca</name>
    <dbReference type="NCBI Taxonomy" id="2602767"/>
    <lineage>
        <taxon>Bacteria</taxon>
        <taxon>Pseudomonadati</taxon>
        <taxon>Bacteroidota</taxon>
        <taxon>Saprospiria</taxon>
        <taxon>Saprospirales</taxon>
        <taxon>Lewinellaceae</taxon>
        <taxon>Neolewinella</taxon>
    </lineage>
</organism>
<comment type="function">
    <text evidence="2">Functions as a ribosomal silencing factor. Interacts with ribosomal protein uL14 (rplN), blocking formation of intersubunit bridge B8. Prevents association of the 30S and 50S ribosomal subunits and the formation of functional ribosomes, thus repressing translation.</text>
</comment>
<name>A0A5C7FEJ4_9BACT</name>
<keyword evidence="2" id="KW-0963">Cytoplasm</keyword>
<sequence>MQDRLELILDSIRDIKGKKIVRLDLRKLHDRPADFFFVCEGESTTQVSSIANNVQKRLKQEQGELPKTATGGRHANWICLDYFDVVVHIFYPETRAFYELEDLWSDAEVTAYDA</sequence>
<keyword evidence="2" id="KW-0678">Repressor</keyword>
<dbReference type="HAMAP" id="MF_01477">
    <property type="entry name" value="Iojap_RsfS"/>
    <property type="match status" value="1"/>
</dbReference>
<dbReference type="NCBIfam" id="TIGR00090">
    <property type="entry name" value="rsfS_iojap_ybeB"/>
    <property type="match status" value="1"/>
</dbReference>
<keyword evidence="2" id="KW-0810">Translation regulation</keyword>
<evidence type="ECO:0000313" key="4">
    <source>
        <dbReference type="Proteomes" id="UP000321907"/>
    </source>
</evidence>
<keyword evidence="4" id="KW-1185">Reference proteome</keyword>
<comment type="subcellular location">
    <subcellularLocation>
        <location evidence="2">Cytoplasm</location>
    </subcellularLocation>
</comment>
<dbReference type="AlphaFoldDB" id="A0A5C7FEJ4"/>
<dbReference type="Pfam" id="PF02410">
    <property type="entry name" value="RsfS"/>
    <property type="match status" value="1"/>
</dbReference>
<protein>
    <recommendedName>
        <fullName evidence="2">Ribosomal silencing factor RsfS</fullName>
    </recommendedName>
</protein>
<accession>A0A5C7FEJ4</accession>
<dbReference type="GO" id="GO:0017148">
    <property type="term" value="P:negative regulation of translation"/>
    <property type="evidence" value="ECO:0007669"/>
    <property type="project" value="UniProtKB-UniRule"/>
</dbReference>
<dbReference type="InterPro" id="IPR004394">
    <property type="entry name" value="Iojap/RsfS/C7orf30"/>
</dbReference>
<comment type="caution">
    <text evidence="3">The sequence shown here is derived from an EMBL/GenBank/DDBJ whole genome shotgun (WGS) entry which is preliminary data.</text>
</comment>
<reference evidence="3 4" key="1">
    <citation type="submission" date="2019-08" db="EMBL/GenBank/DDBJ databases">
        <title>Lewinella sp. strain SSH13 Genome sequencing and assembly.</title>
        <authorList>
            <person name="Kim I."/>
        </authorList>
    </citation>
    <scope>NUCLEOTIDE SEQUENCE [LARGE SCALE GENOMIC DNA]</scope>
    <source>
        <strain evidence="3 4">SSH13</strain>
    </source>
</reference>
<dbReference type="Gene3D" id="3.30.460.10">
    <property type="entry name" value="Beta Polymerase, domain 2"/>
    <property type="match status" value="1"/>
</dbReference>
<dbReference type="PANTHER" id="PTHR21043">
    <property type="entry name" value="IOJAP SUPERFAMILY ORTHOLOG"/>
    <property type="match status" value="1"/>
</dbReference>
<dbReference type="GO" id="GO:0043023">
    <property type="term" value="F:ribosomal large subunit binding"/>
    <property type="evidence" value="ECO:0007669"/>
    <property type="project" value="TreeGrafter"/>
</dbReference>
<dbReference type="SUPFAM" id="SSF81301">
    <property type="entry name" value="Nucleotidyltransferase"/>
    <property type="match status" value="1"/>
</dbReference>
<dbReference type="PANTHER" id="PTHR21043:SF0">
    <property type="entry name" value="MITOCHONDRIAL ASSEMBLY OF RIBOSOMAL LARGE SUBUNIT PROTEIN 1"/>
    <property type="match status" value="1"/>
</dbReference>
<dbReference type="InterPro" id="IPR043519">
    <property type="entry name" value="NT_sf"/>
</dbReference>
<evidence type="ECO:0000256" key="1">
    <source>
        <dbReference type="ARBA" id="ARBA00010574"/>
    </source>
</evidence>
<proteinExistence type="inferred from homology"/>
<dbReference type="OrthoDB" id="9793681at2"/>
<gene>
    <name evidence="2 3" type="primary">rsfS</name>
    <name evidence="3" type="ORF">FUA23_11815</name>
</gene>
<evidence type="ECO:0000313" key="3">
    <source>
        <dbReference type="EMBL" id="TXF89191.1"/>
    </source>
</evidence>
<dbReference type="GO" id="GO:0005737">
    <property type="term" value="C:cytoplasm"/>
    <property type="evidence" value="ECO:0007669"/>
    <property type="project" value="UniProtKB-SubCell"/>
</dbReference>
<comment type="subunit">
    <text evidence="2">Interacts with ribosomal protein uL14 (rplN).</text>
</comment>
<evidence type="ECO:0000256" key="2">
    <source>
        <dbReference type="HAMAP-Rule" id="MF_01477"/>
    </source>
</evidence>